<accession>A0A1F6NH59</accession>
<proteinExistence type="predicted"/>
<dbReference type="Proteomes" id="UP000176300">
    <property type="component" value="Unassembled WGS sequence"/>
</dbReference>
<evidence type="ECO:0000313" key="2">
    <source>
        <dbReference type="Proteomes" id="UP000176300"/>
    </source>
</evidence>
<comment type="caution">
    <text evidence="1">The sequence shown here is derived from an EMBL/GenBank/DDBJ whole genome shotgun (WGS) entry which is preliminary data.</text>
</comment>
<sequence>MVVKEEKTMATTKQIPFLLGRLVEHQEYFGALSNESAQWAAQHPQEAITLFVQSVENRQQDEQPLLTCVGTVKVQPMRKLVVSKFFNTNNSSVRIHYVGDNFKTCFYGKIEEQPNIGEIALGDGPYRTPGNNGADESALRYHTLNRRSVDGFIIKELGGEDNVKVTLSLVAALMLEQPNGEQGALLTNGYLGILYVHNVAVSVSWNGHSWGLNAYMVGGPGEWSIGYRVFSRDS</sequence>
<dbReference type="AlphaFoldDB" id="A0A1F6NH59"/>
<dbReference type="EMBL" id="MFQS01000017">
    <property type="protein sequence ID" value="OGH83209.1"/>
    <property type="molecule type" value="Genomic_DNA"/>
</dbReference>
<gene>
    <name evidence="1" type="ORF">A2373_01465</name>
</gene>
<evidence type="ECO:0000313" key="1">
    <source>
        <dbReference type="EMBL" id="OGH83209.1"/>
    </source>
</evidence>
<name>A0A1F6NH59_9BACT</name>
<protein>
    <submittedName>
        <fullName evidence="1">Uncharacterized protein</fullName>
    </submittedName>
</protein>
<reference evidence="1 2" key="1">
    <citation type="journal article" date="2016" name="Nat. Commun.">
        <title>Thousands of microbial genomes shed light on interconnected biogeochemical processes in an aquifer system.</title>
        <authorList>
            <person name="Anantharaman K."/>
            <person name="Brown C.T."/>
            <person name="Hug L.A."/>
            <person name="Sharon I."/>
            <person name="Castelle C.J."/>
            <person name="Probst A.J."/>
            <person name="Thomas B.C."/>
            <person name="Singh A."/>
            <person name="Wilkins M.J."/>
            <person name="Karaoz U."/>
            <person name="Brodie E.L."/>
            <person name="Williams K.H."/>
            <person name="Hubbard S.S."/>
            <person name="Banfield J.F."/>
        </authorList>
    </citation>
    <scope>NUCLEOTIDE SEQUENCE [LARGE SCALE GENOMIC DNA]</scope>
</reference>
<organism evidence="1 2">
    <name type="scientific">Candidatus Magasanikbacteria bacterium RIFOXYB1_FULL_40_15</name>
    <dbReference type="NCBI Taxonomy" id="1798697"/>
    <lineage>
        <taxon>Bacteria</taxon>
        <taxon>Candidatus Magasanikiibacteriota</taxon>
    </lineage>
</organism>